<evidence type="ECO:0000313" key="1">
    <source>
        <dbReference type="EMBL" id="MFH4979097.1"/>
    </source>
</evidence>
<reference evidence="1 2" key="1">
    <citation type="submission" date="2024-08" db="EMBL/GenBank/DDBJ databases">
        <title>Gnathostoma spinigerum genome.</title>
        <authorList>
            <person name="Gonzalez-Bertolin B."/>
            <person name="Monzon S."/>
            <person name="Zaballos A."/>
            <person name="Jimenez P."/>
            <person name="Dekumyoy P."/>
            <person name="Varona S."/>
            <person name="Cuesta I."/>
            <person name="Sumanam S."/>
            <person name="Adisakwattana P."/>
            <person name="Gasser R.B."/>
            <person name="Hernandez-Gonzalez A."/>
            <person name="Young N.D."/>
            <person name="Perteguer M.J."/>
        </authorList>
    </citation>
    <scope>NUCLEOTIDE SEQUENCE [LARGE SCALE GENOMIC DNA]</scope>
    <source>
        <strain evidence="1">AL3</strain>
        <tissue evidence="1">Liver</tissue>
    </source>
</reference>
<keyword evidence="2" id="KW-1185">Reference proteome</keyword>
<dbReference type="EMBL" id="JBGFUD010003845">
    <property type="protein sequence ID" value="MFH4979097.1"/>
    <property type="molecule type" value="Genomic_DNA"/>
</dbReference>
<proteinExistence type="predicted"/>
<dbReference type="AlphaFoldDB" id="A0ABD6EQY3"/>
<dbReference type="Proteomes" id="UP001608902">
    <property type="component" value="Unassembled WGS sequence"/>
</dbReference>
<protein>
    <submittedName>
        <fullName evidence="1">Uncharacterized protein</fullName>
    </submittedName>
</protein>
<organism evidence="1 2">
    <name type="scientific">Gnathostoma spinigerum</name>
    <dbReference type="NCBI Taxonomy" id="75299"/>
    <lineage>
        <taxon>Eukaryota</taxon>
        <taxon>Metazoa</taxon>
        <taxon>Ecdysozoa</taxon>
        <taxon>Nematoda</taxon>
        <taxon>Chromadorea</taxon>
        <taxon>Rhabditida</taxon>
        <taxon>Spirurina</taxon>
        <taxon>Gnathostomatomorpha</taxon>
        <taxon>Gnathostomatoidea</taxon>
        <taxon>Gnathostomatidae</taxon>
        <taxon>Gnathostoma</taxon>
    </lineage>
</organism>
<gene>
    <name evidence="1" type="ORF">AB6A40_005806</name>
</gene>
<comment type="caution">
    <text evidence="1">The sequence shown here is derived from an EMBL/GenBank/DDBJ whole genome shotgun (WGS) entry which is preliminary data.</text>
</comment>
<evidence type="ECO:0000313" key="2">
    <source>
        <dbReference type="Proteomes" id="UP001608902"/>
    </source>
</evidence>
<accession>A0ABD6EQY3</accession>
<sequence>MIVVGVQGQIHAALVAIENVEVLPEKCVLLQVWIEPLEMSQVRRKVGCISMSVFVSSRFVQLMFHLLPITFAISP</sequence>
<name>A0ABD6EQY3_9BILA</name>